<dbReference type="RefSeq" id="XP_062626412.1">
    <property type="nucleotide sequence ID" value="XM_062770428.1"/>
</dbReference>
<protein>
    <submittedName>
        <fullName evidence="1">Uncharacterized protein</fullName>
    </submittedName>
</protein>
<dbReference type="EMBL" id="CP086716">
    <property type="protein sequence ID" value="WOO80380.1"/>
    <property type="molecule type" value="Genomic_DNA"/>
</dbReference>
<sequence length="362" mass="40888">MPGASSLPMAIDHTAFPEIIDAILNDSARDALLSFRGASSYYLEKINAQLFKHVCIVCVDSKPIDNTSELQRHTFLLLDVDGERLPISHFTVDEIDDDNETPKAHWRGRHRGMTKHIVVKLLHYVQVVDSPITFPRCNNVDMPNLRVTRVYDEDTEELPWSYYQPPADTIVMWASQLPLAPPVYDNDPSLVFHHVIRHVVINVSIGEACRDADPFSDFKASWRLPKVIIIVTPKSPISLYDWSFVSQNLIRFLKVAGQGRTESAVQIVGLAEALRQTYSLLVPAIDLEAMTAGSLYDLMKGCHWLVALLGNEPEAHVPILLRELFETLEQFSVPCMELPDYKKTLTTDEIATQLIPNSFIEL</sequence>
<accession>A0AAF0Y5C5</accession>
<gene>
    <name evidence="1" type="ORF">LOC62_03G003899</name>
</gene>
<evidence type="ECO:0000313" key="1">
    <source>
        <dbReference type="EMBL" id="WOO80380.1"/>
    </source>
</evidence>
<dbReference type="GeneID" id="87807140"/>
<keyword evidence="2" id="KW-1185">Reference proteome</keyword>
<evidence type="ECO:0000313" key="2">
    <source>
        <dbReference type="Proteomes" id="UP000827549"/>
    </source>
</evidence>
<proteinExistence type="predicted"/>
<reference evidence="1" key="1">
    <citation type="submission" date="2023-10" db="EMBL/GenBank/DDBJ databases">
        <authorList>
            <person name="Noh H."/>
        </authorList>
    </citation>
    <scope>NUCLEOTIDE SEQUENCE</scope>
    <source>
        <strain evidence="1">DUCC4014</strain>
    </source>
</reference>
<name>A0AAF0Y5C5_9TREE</name>
<organism evidence="1 2">
    <name type="scientific">Vanrija pseudolonga</name>
    <dbReference type="NCBI Taxonomy" id="143232"/>
    <lineage>
        <taxon>Eukaryota</taxon>
        <taxon>Fungi</taxon>
        <taxon>Dikarya</taxon>
        <taxon>Basidiomycota</taxon>
        <taxon>Agaricomycotina</taxon>
        <taxon>Tremellomycetes</taxon>
        <taxon>Trichosporonales</taxon>
        <taxon>Trichosporonaceae</taxon>
        <taxon>Vanrija</taxon>
    </lineage>
</organism>
<dbReference type="AlphaFoldDB" id="A0AAF0Y5C5"/>
<dbReference type="Proteomes" id="UP000827549">
    <property type="component" value="Chromosome 3"/>
</dbReference>